<accession>A0A7N2LLG0</accession>
<dbReference type="InParanoid" id="A0A7N2LLG0"/>
<dbReference type="Gramene" id="QL04p094176:mrna">
    <property type="protein sequence ID" value="QL04p094176:mrna"/>
    <property type="gene ID" value="QL04p094176"/>
</dbReference>
<proteinExistence type="predicted"/>
<keyword evidence="3 5" id="KW-1133">Transmembrane helix</keyword>
<reference evidence="6 7" key="1">
    <citation type="journal article" date="2016" name="G3 (Bethesda)">
        <title>First Draft Assembly and Annotation of the Genome of a California Endemic Oak Quercus lobata Nee (Fagaceae).</title>
        <authorList>
            <person name="Sork V.L."/>
            <person name="Fitz-Gibbon S.T."/>
            <person name="Puiu D."/>
            <person name="Crepeau M."/>
            <person name="Gugger P.F."/>
            <person name="Sherman R."/>
            <person name="Stevens K."/>
            <person name="Langley C.H."/>
            <person name="Pellegrini M."/>
            <person name="Salzberg S.L."/>
        </authorList>
    </citation>
    <scope>NUCLEOTIDE SEQUENCE [LARGE SCALE GENOMIC DNA]</scope>
    <source>
        <strain evidence="6 7">cv. SW786</strain>
    </source>
</reference>
<evidence type="ECO:0000256" key="4">
    <source>
        <dbReference type="ARBA" id="ARBA00023136"/>
    </source>
</evidence>
<reference evidence="6" key="2">
    <citation type="submission" date="2021-01" db="UniProtKB">
        <authorList>
            <consortium name="EnsemblPlants"/>
        </authorList>
    </citation>
    <scope>IDENTIFICATION</scope>
</reference>
<evidence type="ECO:0000256" key="5">
    <source>
        <dbReference type="SAM" id="Phobius"/>
    </source>
</evidence>
<feature type="transmembrane region" description="Helical" evidence="5">
    <location>
        <begin position="129"/>
        <end position="151"/>
    </location>
</feature>
<evidence type="ECO:0000256" key="3">
    <source>
        <dbReference type="ARBA" id="ARBA00022989"/>
    </source>
</evidence>
<evidence type="ECO:0000256" key="2">
    <source>
        <dbReference type="ARBA" id="ARBA00022692"/>
    </source>
</evidence>
<keyword evidence="7" id="KW-1185">Reference proteome</keyword>
<evidence type="ECO:0000256" key="1">
    <source>
        <dbReference type="ARBA" id="ARBA00004141"/>
    </source>
</evidence>
<feature type="transmembrane region" description="Helical" evidence="5">
    <location>
        <begin position="189"/>
        <end position="209"/>
    </location>
</feature>
<dbReference type="Gene3D" id="1.20.1250.20">
    <property type="entry name" value="MFS general substrate transporter like domains"/>
    <property type="match status" value="1"/>
</dbReference>
<dbReference type="AlphaFoldDB" id="A0A7N2LLG0"/>
<dbReference type="Proteomes" id="UP000594261">
    <property type="component" value="Chromosome 4"/>
</dbReference>
<feature type="transmembrane region" description="Helical" evidence="5">
    <location>
        <begin position="98"/>
        <end position="122"/>
    </location>
</feature>
<evidence type="ECO:0000313" key="6">
    <source>
        <dbReference type="EnsemblPlants" id="QL04p094176:mrna"/>
    </source>
</evidence>
<sequence>MESPMCYFVHHNPSCFLIPHRQPYWWIHSCYTCFLDECLDVLELETRKQGISKANPGKLIELSKRRWALQRILATMVLGFGIGVAFFGMLFGEGNLCFNVYLSVIFIASLLLPTNLLTLFFIARWKSKIWLELASFFCSCLAYNVLMIFTIELYPTSVRNLTTSLARQGFAFGSVFAPILTSTGRRNEFLSFGIVGLTILLCGFFAIILPETREKNLCNTIDGQERKDSIIE</sequence>
<dbReference type="EnsemblPlants" id="QL04p094176:mrna">
    <property type="protein sequence ID" value="QL04p094176:mrna"/>
    <property type="gene ID" value="QL04p094176"/>
</dbReference>
<organism evidence="6 7">
    <name type="scientific">Quercus lobata</name>
    <name type="common">Valley oak</name>
    <dbReference type="NCBI Taxonomy" id="97700"/>
    <lineage>
        <taxon>Eukaryota</taxon>
        <taxon>Viridiplantae</taxon>
        <taxon>Streptophyta</taxon>
        <taxon>Embryophyta</taxon>
        <taxon>Tracheophyta</taxon>
        <taxon>Spermatophyta</taxon>
        <taxon>Magnoliopsida</taxon>
        <taxon>eudicotyledons</taxon>
        <taxon>Gunneridae</taxon>
        <taxon>Pentapetalae</taxon>
        <taxon>rosids</taxon>
        <taxon>fabids</taxon>
        <taxon>Fagales</taxon>
        <taxon>Fagaceae</taxon>
        <taxon>Quercus</taxon>
    </lineage>
</organism>
<dbReference type="GO" id="GO:0016020">
    <property type="term" value="C:membrane"/>
    <property type="evidence" value="ECO:0007669"/>
    <property type="project" value="UniProtKB-SubCell"/>
</dbReference>
<dbReference type="PANTHER" id="PTHR24064">
    <property type="entry name" value="SOLUTE CARRIER FAMILY 22 MEMBER"/>
    <property type="match status" value="1"/>
</dbReference>
<dbReference type="SUPFAM" id="SSF103473">
    <property type="entry name" value="MFS general substrate transporter"/>
    <property type="match status" value="1"/>
</dbReference>
<keyword evidence="2 5" id="KW-0812">Transmembrane</keyword>
<comment type="subcellular location">
    <subcellularLocation>
        <location evidence="1">Membrane</location>
        <topology evidence="1">Multi-pass membrane protein</topology>
    </subcellularLocation>
</comment>
<feature type="transmembrane region" description="Helical" evidence="5">
    <location>
        <begin position="72"/>
        <end position="92"/>
    </location>
</feature>
<dbReference type="OMA" id="ARWKSKI"/>
<evidence type="ECO:0000313" key="7">
    <source>
        <dbReference type="Proteomes" id="UP000594261"/>
    </source>
</evidence>
<name>A0A7N2LLG0_QUELO</name>
<dbReference type="InterPro" id="IPR036259">
    <property type="entry name" value="MFS_trans_sf"/>
</dbReference>
<keyword evidence="4 5" id="KW-0472">Membrane</keyword>
<protein>
    <submittedName>
        <fullName evidence="6">Uncharacterized protein</fullName>
    </submittedName>
</protein>
<dbReference type="EMBL" id="LRBV02000004">
    <property type="status" value="NOT_ANNOTATED_CDS"/>
    <property type="molecule type" value="Genomic_DNA"/>
</dbReference>